<evidence type="ECO:0000256" key="4">
    <source>
        <dbReference type="ARBA" id="ARBA00022679"/>
    </source>
</evidence>
<dbReference type="AlphaFoldDB" id="A0A7J7HGC5"/>
<dbReference type="Proteomes" id="UP000593564">
    <property type="component" value="Unassembled WGS sequence"/>
</dbReference>
<keyword evidence="7" id="KW-0833">Ubl conjugation pathway</keyword>
<feature type="region of interest" description="Disordered" evidence="10">
    <location>
        <begin position="517"/>
        <end position="554"/>
    </location>
</feature>
<comment type="catalytic activity">
    <reaction evidence="1">
        <text>S-ubiquitinyl-[E2 ubiquitin-conjugating enzyme]-L-cysteine + [acceptor protein]-L-lysine = [E2 ubiquitin-conjugating enzyme]-L-cysteine + N(6)-ubiquitinyl-[acceptor protein]-L-lysine.</text>
        <dbReference type="EC" id="2.3.2.27"/>
    </reaction>
</comment>
<proteinExistence type="predicted"/>
<feature type="region of interest" description="Disordered" evidence="10">
    <location>
        <begin position="1"/>
        <end position="31"/>
    </location>
</feature>
<keyword evidence="4" id="KW-0808">Transferase</keyword>
<keyword evidence="13" id="KW-1185">Reference proteome</keyword>
<dbReference type="SMART" id="SM00184">
    <property type="entry name" value="RING"/>
    <property type="match status" value="1"/>
</dbReference>
<feature type="compositionally biased region" description="Polar residues" evidence="10">
    <location>
        <begin position="188"/>
        <end position="200"/>
    </location>
</feature>
<feature type="compositionally biased region" description="Polar residues" evidence="10">
    <location>
        <begin position="77"/>
        <end position="86"/>
    </location>
</feature>
<feature type="compositionally biased region" description="Polar residues" evidence="10">
    <location>
        <begin position="492"/>
        <end position="501"/>
    </location>
</feature>
<dbReference type="GO" id="GO:0061630">
    <property type="term" value="F:ubiquitin protein ligase activity"/>
    <property type="evidence" value="ECO:0007669"/>
    <property type="project" value="UniProtKB-EC"/>
</dbReference>
<evidence type="ECO:0000259" key="11">
    <source>
        <dbReference type="PROSITE" id="PS50089"/>
    </source>
</evidence>
<dbReference type="Gene3D" id="3.30.40.10">
    <property type="entry name" value="Zinc/RING finger domain, C3HC4 (zinc finger)"/>
    <property type="match status" value="1"/>
</dbReference>
<evidence type="ECO:0000313" key="12">
    <source>
        <dbReference type="EMBL" id="KAF5951759.1"/>
    </source>
</evidence>
<reference evidence="12 13" key="2">
    <citation type="submission" date="2020-07" db="EMBL/GenBank/DDBJ databases">
        <title>Genome assembly of wild tea tree DASZ reveals pedigree and selection history of tea varieties.</title>
        <authorList>
            <person name="Zhang W."/>
        </authorList>
    </citation>
    <scope>NUCLEOTIDE SEQUENCE [LARGE SCALE GENOMIC DNA]</scope>
    <source>
        <strain evidence="13">cv. G240</strain>
        <tissue evidence="12">Leaf</tissue>
    </source>
</reference>
<dbReference type="SUPFAM" id="SSF57850">
    <property type="entry name" value="RING/U-box"/>
    <property type="match status" value="1"/>
</dbReference>
<evidence type="ECO:0000313" key="13">
    <source>
        <dbReference type="Proteomes" id="UP000593564"/>
    </source>
</evidence>
<keyword evidence="8" id="KW-0862">Zinc</keyword>
<evidence type="ECO:0000256" key="10">
    <source>
        <dbReference type="SAM" id="MobiDB-lite"/>
    </source>
</evidence>
<protein>
    <recommendedName>
        <fullName evidence="3">RING-type E3 ubiquitin transferase</fullName>
        <ecNumber evidence="3">2.3.2.27</ecNumber>
    </recommendedName>
</protein>
<dbReference type="EMBL" id="JACBKZ010000004">
    <property type="protein sequence ID" value="KAF5951759.1"/>
    <property type="molecule type" value="Genomic_DNA"/>
</dbReference>
<evidence type="ECO:0000256" key="3">
    <source>
        <dbReference type="ARBA" id="ARBA00012483"/>
    </source>
</evidence>
<evidence type="ECO:0000256" key="5">
    <source>
        <dbReference type="ARBA" id="ARBA00022723"/>
    </source>
</evidence>
<keyword evidence="6 9" id="KW-0863">Zinc-finger</keyword>
<comment type="caution">
    <text evidence="12">The sequence shown here is derived from an EMBL/GenBank/DDBJ whole genome shotgun (WGS) entry which is preliminary data.</text>
</comment>
<dbReference type="EC" id="2.3.2.27" evidence="3"/>
<evidence type="ECO:0000256" key="7">
    <source>
        <dbReference type="ARBA" id="ARBA00022786"/>
    </source>
</evidence>
<dbReference type="GO" id="GO:0010228">
    <property type="term" value="P:vegetative to reproductive phase transition of meristem"/>
    <property type="evidence" value="ECO:0007669"/>
    <property type="project" value="UniProtKB-ARBA"/>
</dbReference>
<feature type="region of interest" description="Disordered" evidence="10">
    <location>
        <begin position="188"/>
        <end position="218"/>
    </location>
</feature>
<dbReference type="FunFam" id="3.30.40.10:FF:000309">
    <property type="entry name" value="E3 ubiquitin-protein ligase MBR2"/>
    <property type="match status" value="1"/>
</dbReference>
<evidence type="ECO:0000256" key="1">
    <source>
        <dbReference type="ARBA" id="ARBA00000900"/>
    </source>
</evidence>
<dbReference type="Pfam" id="PF13639">
    <property type="entry name" value="zf-RING_2"/>
    <property type="match status" value="1"/>
</dbReference>
<feature type="region of interest" description="Disordered" evidence="10">
    <location>
        <begin position="398"/>
        <end position="501"/>
    </location>
</feature>
<dbReference type="InterPro" id="IPR001841">
    <property type="entry name" value="Znf_RING"/>
</dbReference>
<gene>
    <name evidence="12" type="ORF">HYC85_009703</name>
</gene>
<dbReference type="InterPro" id="IPR045191">
    <property type="entry name" value="MBR1/2-like"/>
</dbReference>
<feature type="domain" description="RING-type" evidence="11">
    <location>
        <begin position="676"/>
        <end position="717"/>
    </location>
</feature>
<feature type="compositionally biased region" description="Low complexity" evidence="10">
    <location>
        <begin position="398"/>
        <end position="413"/>
    </location>
</feature>
<accession>A0A7J7HGC5</accession>
<feature type="compositionally biased region" description="Low complexity" evidence="10">
    <location>
        <begin position="524"/>
        <end position="533"/>
    </location>
</feature>
<dbReference type="GO" id="GO:0043161">
    <property type="term" value="P:proteasome-mediated ubiquitin-dependent protein catabolic process"/>
    <property type="evidence" value="ECO:0007669"/>
    <property type="project" value="UniProtKB-ARBA"/>
</dbReference>
<dbReference type="PANTHER" id="PTHR22937:SF216">
    <property type="entry name" value="RING-TYPE E3 UBIQUITIN TRANSFERASE"/>
    <property type="match status" value="1"/>
</dbReference>
<dbReference type="PROSITE" id="PS50089">
    <property type="entry name" value="ZF_RING_2"/>
    <property type="match status" value="1"/>
</dbReference>
<feature type="compositionally biased region" description="Low complexity" evidence="10">
    <location>
        <begin position="451"/>
        <end position="477"/>
    </location>
</feature>
<sequence length="723" mass="77562">MQGQRSAGNSFTETVDLNQGSVSNNTGMNQSTAWNSMLSPVESRLPNYMLSSAEGNYTCTNAVSHSARGFSGWDLGESSSSQNLQGQGIGDGMKIENGRSSSFLVRPGSGPSNILLRDSVNNGIGGNQVTDRPLIMQSSSSSRVSLNINLNAGDMAGSGDGGQDTEPDAFHNLYKVSGPETEQILSANASSDNTGNSSGHSGCLVDSEGESSSSLGNWGSSCKRKALEGTSGQSCPGGSSNCFQHTEIFPRHGVFARYSASSSLSISPPPVISPCIGPSEQLNPRSGISMRGVASDVFPPSSVTGIAESSSRIFGVRGNVGHHESVRFNLPSTGNAINHSDVCSPPQPSRPLSFTDSLDLRPTTIVAPNSNNPPNQSHSMHILDLPRNTPAFPWNGTLNSRAGGSSSSLMLSGDRGASLREEASFRSTPRNGMEHPIVVPPTEMRNSVQDSNNWNFSTGNTSTSTSVPSSSRVSPSSAIRPFPTAWTPHRNPPTQNQQRLSEFSPWTLFPSVDSESEALRAHFPPSRSGPSSSEETIMPSGANSQGHHPPYPRSALLELPGDDVNGWRALAADIEGRHRLVSEIRQVLNAMRRGENLRAEDYMLFDPFINGAAELHDRHRDMRLDVDNMSYEELLALEERIGNVSTGLSEETIMKSMQQRKYLSIAVVSQSNLEPCCICREEYVAGDDIGTLDCGHDFHTNCIKQWLTQKNLCPICKMTGLGT</sequence>
<name>A0A7J7HGC5_CAMSI</name>
<reference evidence="13" key="1">
    <citation type="journal article" date="2020" name="Nat. Commun.">
        <title>Genome assembly of wild tea tree DASZ reveals pedigree and selection history of tea varieties.</title>
        <authorList>
            <person name="Zhang W."/>
            <person name="Zhang Y."/>
            <person name="Qiu H."/>
            <person name="Guo Y."/>
            <person name="Wan H."/>
            <person name="Zhang X."/>
            <person name="Scossa F."/>
            <person name="Alseekh S."/>
            <person name="Zhang Q."/>
            <person name="Wang P."/>
            <person name="Xu L."/>
            <person name="Schmidt M.H."/>
            <person name="Jia X."/>
            <person name="Li D."/>
            <person name="Zhu A."/>
            <person name="Guo F."/>
            <person name="Chen W."/>
            <person name="Ni D."/>
            <person name="Usadel B."/>
            <person name="Fernie A.R."/>
            <person name="Wen W."/>
        </authorList>
    </citation>
    <scope>NUCLEOTIDE SEQUENCE [LARGE SCALE GENOMIC DNA]</scope>
    <source>
        <strain evidence="13">cv. G240</strain>
    </source>
</reference>
<comment type="pathway">
    <text evidence="2">Protein modification; protein ubiquitination.</text>
</comment>
<evidence type="ECO:0000256" key="2">
    <source>
        <dbReference type="ARBA" id="ARBA00004906"/>
    </source>
</evidence>
<dbReference type="InterPro" id="IPR013083">
    <property type="entry name" value="Znf_RING/FYVE/PHD"/>
</dbReference>
<feature type="region of interest" description="Disordered" evidence="10">
    <location>
        <begin position="77"/>
        <end position="100"/>
    </location>
</feature>
<evidence type="ECO:0000256" key="6">
    <source>
        <dbReference type="ARBA" id="ARBA00022771"/>
    </source>
</evidence>
<evidence type="ECO:0000256" key="9">
    <source>
        <dbReference type="PROSITE-ProRule" id="PRU00175"/>
    </source>
</evidence>
<organism evidence="12 13">
    <name type="scientific">Camellia sinensis</name>
    <name type="common">Tea plant</name>
    <name type="synonym">Thea sinensis</name>
    <dbReference type="NCBI Taxonomy" id="4442"/>
    <lineage>
        <taxon>Eukaryota</taxon>
        <taxon>Viridiplantae</taxon>
        <taxon>Streptophyta</taxon>
        <taxon>Embryophyta</taxon>
        <taxon>Tracheophyta</taxon>
        <taxon>Spermatophyta</taxon>
        <taxon>Magnoliopsida</taxon>
        <taxon>eudicotyledons</taxon>
        <taxon>Gunneridae</taxon>
        <taxon>Pentapetalae</taxon>
        <taxon>asterids</taxon>
        <taxon>Ericales</taxon>
        <taxon>Theaceae</taxon>
        <taxon>Camellia</taxon>
    </lineage>
</organism>
<dbReference type="PANTHER" id="PTHR22937">
    <property type="entry name" value="E3 UBIQUITIN-PROTEIN LIGASE RNF165"/>
    <property type="match status" value="1"/>
</dbReference>
<keyword evidence="5" id="KW-0479">Metal-binding</keyword>
<evidence type="ECO:0000256" key="8">
    <source>
        <dbReference type="ARBA" id="ARBA00022833"/>
    </source>
</evidence>
<dbReference type="GO" id="GO:0008270">
    <property type="term" value="F:zinc ion binding"/>
    <property type="evidence" value="ECO:0007669"/>
    <property type="project" value="UniProtKB-KW"/>
</dbReference>